<dbReference type="EMBL" id="FWFR01000002">
    <property type="protein sequence ID" value="SLN55621.1"/>
    <property type="molecule type" value="Genomic_DNA"/>
</dbReference>
<protein>
    <submittedName>
        <fullName evidence="2">3 beta-hydroxysteroid dehydrogenase/Delta 5--&gt;4-isomerase</fullName>
    </submittedName>
</protein>
<evidence type="ECO:0000313" key="3">
    <source>
        <dbReference type="Proteomes" id="UP000193200"/>
    </source>
</evidence>
<dbReference type="Proteomes" id="UP000193200">
    <property type="component" value="Unassembled WGS sequence"/>
</dbReference>
<accession>A0A1Y5T531</accession>
<gene>
    <name evidence="2" type="ORF">OCH7691_02385</name>
</gene>
<organism evidence="2 3">
    <name type="scientific">Oceanibacterium hippocampi</name>
    <dbReference type="NCBI Taxonomy" id="745714"/>
    <lineage>
        <taxon>Bacteria</taxon>
        <taxon>Pseudomonadati</taxon>
        <taxon>Pseudomonadota</taxon>
        <taxon>Alphaproteobacteria</taxon>
        <taxon>Sneathiellales</taxon>
        <taxon>Sneathiellaceae</taxon>
        <taxon>Oceanibacterium</taxon>
    </lineage>
</organism>
<dbReference type="RefSeq" id="WP_085883747.1">
    <property type="nucleotide sequence ID" value="NZ_FWFR01000002.1"/>
</dbReference>
<dbReference type="InParanoid" id="A0A1Y5T531"/>
<dbReference type="GO" id="GO:0005737">
    <property type="term" value="C:cytoplasm"/>
    <property type="evidence" value="ECO:0007669"/>
    <property type="project" value="TreeGrafter"/>
</dbReference>
<evidence type="ECO:0000313" key="2">
    <source>
        <dbReference type="EMBL" id="SLN55621.1"/>
    </source>
</evidence>
<name>A0A1Y5T531_9PROT</name>
<dbReference type="OrthoDB" id="9801785at2"/>
<dbReference type="SUPFAM" id="SSF51735">
    <property type="entry name" value="NAD(P)-binding Rossmann-fold domains"/>
    <property type="match status" value="1"/>
</dbReference>
<dbReference type="PANTHER" id="PTHR48079:SF6">
    <property type="entry name" value="NAD(P)-BINDING DOMAIN-CONTAINING PROTEIN-RELATED"/>
    <property type="match status" value="1"/>
</dbReference>
<keyword evidence="3" id="KW-1185">Reference proteome</keyword>
<evidence type="ECO:0000259" key="1">
    <source>
        <dbReference type="Pfam" id="PF01370"/>
    </source>
</evidence>
<dbReference type="GO" id="GO:0004029">
    <property type="term" value="F:aldehyde dehydrogenase (NAD+) activity"/>
    <property type="evidence" value="ECO:0007669"/>
    <property type="project" value="TreeGrafter"/>
</dbReference>
<feature type="domain" description="NAD-dependent epimerase/dehydratase" evidence="1">
    <location>
        <begin position="10"/>
        <end position="232"/>
    </location>
</feature>
<dbReference type="InterPro" id="IPR051783">
    <property type="entry name" value="NAD(P)-dependent_oxidoreduct"/>
</dbReference>
<keyword evidence="2" id="KW-0413">Isomerase</keyword>
<dbReference type="AlphaFoldDB" id="A0A1Y5T531"/>
<proteinExistence type="predicted"/>
<dbReference type="GO" id="GO:0016853">
    <property type="term" value="F:isomerase activity"/>
    <property type="evidence" value="ECO:0007669"/>
    <property type="project" value="UniProtKB-KW"/>
</dbReference>
<dbReference type="Pfam" id="PF01370">
    <property type="entry name" value="Epimerase"/>
    <property type="match status" value="1"/>
</dbReference>
<sequence>MTGFWKDRAVLVTGAGGFTGSNLARRLAAEGAQVRAFVRTGGSRRDLPEAVEMFEGDLTDPVDCARAVEGVDTVFHVAAVFRQLKGGPAVLKAVHVDATGHLIRAAKAAGCRRFVHTSTMGVHGHVKHGPGDENTEYGPGDDYQDTKLEGELLARALSAEIGMPLAVVRPCGIYGPGDTRFLKMVRPISKGRFFMIGDGTPHYHFVFIDDLVAGIMLAGEKDAAVGEVFLIGGPDHPTLNELAATIADLLGVARPRLRIPVGPIMFAGRVCEALCQPFGIEPPLHPRRVAFFTKNREYSIDKARKLLGYAPAVDHREGFRRQIEWYRKEGLI</sequence>
<dbReference type="InterPro" id="IPR001509">
    <property type="entry name" value="Epimerase_deHydtase"/>
</dbReference>
<dbReference type="Gene3D" id="3.40.50.720">
    <property type="entry name" value="NAD(P)-binding Rossmann-like Domain"/>
    <property type="match status" value="1"/>
</dbReference>
<reference evidence="2 3" key="1">
    <citation type="submission" date="2017-03" db="EMBL/GenBank/DDBJ databases">
        <authorList>
            <person name="Afonso C.L."/>
            <person name="Miller P.J."/>
            <person name="Scott M.A."/>
            <person name="Spackman E."/>
            <person name="Goraichik I."/>
            <person name="Dimitrov K.M."/>
            <person name="Suarez D.L."/>
            <person name="Swayne D.E."/>
        </authorList>
    </citation>
    <scope>NUCLEOTIDE SEQUENCE [LARGE SCALE GENOMIC DNA]</scope>
    <source>
        <strain evidence="2 3">CECT 7691</strain>
    </source>
</reference>
<dbReference type="InterPro" id="IPR036291">
    <property type="entry name" value="NAD(P)-bd_dom_sf"/>
</dbReference>
<dbReference type="PANTHER" id="PTHR48079">
    <property type="entry name" value="PROTEIN YEEZ"/>
    <property type="match status" value="1"/>
</dbReference>